<dbReference type="KEGG" id="vg:1733288"/>
<reference evidence="1 2" key="13">
    <citation type="journal article" date="1998" name="Virus Genes">
        <title>Identification of a thymidylate synthase gene within the genome of Chilo iridescent virus.</title>
        <authorList>
            <person name="Muller K."/>
            <person name="Tidona C.A."/>
            <person name="Bahr U."/>
            <person name="Darai G."/>
        </authorList>
    </citation>
    <scope>NUCLEOTIDE SEQUENCE [LARGE SCALE GENOMIC DNA]</scope>
</reference>
<reference evidence="1 2" key="14">
    <citation type="journal article" date="1999" name="Virus Genes">
        <title>Identification of a gene cluster within the genome of Chilo iridescent virus encoding enzymes involved in viral DNA replication and processing.</title>
        <authorList>
            <person name="Muller K."/>
            <person name="Tidona C.A."/>
            <person name="Darai G."/>
        </authorList>
    </citation>
    <scope>NUCLEOTIDE SEQUENCE [LARGE SCALE GENOMIC DNA]</scope>
</reference>
<reference evidence="1 2" key="3">
    <citation type="journal article" date="1987" name="Virology">
        <title>Molecular cloning and physical mapping of the genome of insect iridescent virus type 6: further evidence for circular permutation of the viral genome.</title>
        <authorList>
            <person name="Schnitzler P."/>
            <person name="Soltau J.B."/>
            <person name="Fischer M."/>
            <person name="Reisner H."/>
            <person name="Scholz J."/>
            <person name="Delius H."/>
            <person name="Darai G."/>
        </authorList>
    </citation>
    <scope>NUCLEOTIDE SEQUENCE [LARGE SCALE GENOMIC DNA]</scope>
</reference>
<keyword evidence="2" id="KW-1185">Reference proteome</keyword>
<reference evidence="1 2" key="9">
    <citation type="journal article" date="1994" name="J. Gen. Virol.">
        <title>Insect iridescent virus type 6 encodes a polypeptide related to the largest subunit of eukaryotic RNA polymerase II.</title>
        <authorList>
            <person name="Schnitzler P."/>
            <person name="Sonntag K.C."/>
            <person name="Muller M."/>
            <person name="Janssen W."/>
            <person name="Bugert J.J."/>
            <person name="Koonin E.V."/>
            <person name="Darai G."/>
        </authorList>
    </citation>
    <scope>NUCLEOTIDE SEQUENCE [LARGE SCALE GENOMIC DNA]</scope>
</reference>
<reference evidence="1 2" key="12">
    <citation type="journal article" date="1997" name="Virus Genes">
        <title>The DNA sequence of Chilo iridescent virus between the genome coordinates 0.101 and 0.391; similarities in coding strategy between insect and vertebrate iridoviruses.</title>
        <authorList>
            <person name="Bahr U."/>
            <person name="Tidona C.A."/>
            <person name="Darai G."/>
        </authorList>
    </citation>
    <scope>NUCLEOTIDE SEQUENCE [LARGE SCALE GENOMIC DNA]</scope>
</reference>
<organismHost>
    <name type="scientific">Spodoptera frugiperda</name>
    <name type="common">Fall armyworm</name>
    <dbReference type="NCBI Taxonomy" id="7108"/>
</organismHost>
<organism evidence="1 2">
    <name type="scientific">Invertebrate iridescent virus 6</name>
    <name type="common">IIV-6</name>
    <name type="synonym">Chilo iridescent virus</name>
    <dbReference type="NCBI Taxonomy" id="176652"/>
    <lineage>
        <taxon>Viruses</taxon>
        <taxon>Varidnaviria</taxon>
        <taxon>Bamfordvirae</taxon>
        <taxon>Nucleocytoviricota</taxon>
        <taxon>Megaviricetes</taxon>
        <taxon>Pimascovirales</taxon>
        <taxon>Pimascovirales incertae sedis</taxon>
        <taxon>Iridoviridae</taxon>
        <taxon>Betairidovirinae</taxon>
        <taxon>Iridovirus</taxon>
        <taxon>Iridovirus chilo1</taxon>
    </lineage>
</organism>
<organismHost>
    <name type="scientific">Acheta domesticus</name>
    <name type="common">House cricket</name>
    <dbReference type="NCBI Taxonomy" id="6997"/>
</organismHost>
<reference evidence="1 2" key="10">
    <citation type="journal article" date="1994" name="Nucleic Acids Res.">
        <title>Identification of genes encoding zinc finger proteins, non-histone chromosomal HMG protein homologue, and a putative GTP phosphohydrolase in the genome of Chilo iridescent virus.</title>
        <authorList>
            <person name="Schnitzler P."/>
            <person name="Hug M."/>
            <person name="Handermann M."/>
            <person name="Janssen W."/>
            <person name="Koonin E.V."/>
            <person name="Delius H."/>
            <person name="Darai C."/>
        </authorList>
    </citation>
    <scope>NUCLEOTIDE SEQUENCE [LARGE SCALE GENOMIC DNA]</scope>
</reference>
<reference evidence="1 2" key="15">
    <citation type="journal article" date="2001" name="Virology">
        <title>Analysis of the first complete DNA sequence of an invertebrate iridovirus: coding strategy of the genome of Chilo iridescent virus.</title>
        <authorList>
            <person name="Jakob N.J."/>
            <person name="Muller K."/>
            <person name="Bahr U."/>
            <person name="Darai G."/>
        </authorList>
    </citation>
    <scope>NUCLEOTIDE SEQUENCE [LARGE SCALE GENOMIC DNA]</scope>
</reference>
<protein>
    <submittedName>
        <fullName evidence="1">407R</fullName>
    </submittedName>
</protein>
<evidence type="ECO:0000313" key="2">
    <source>
        <dbReference type="Proteomes" id="UP000001359"/>
    </source>
</evidence>
<organismHost>
    <name type="scientific">Gryllus bimaculatus</name>
    <name type="common">Two-spotted cricket</name>
    <dbReference type="NCBI Taxonomy" id="6999"/>
</organismHost>
<reference evidence="1 2" key="7">
    <citation type="journal article" date="1993" name="J. Gen. Virol.">
        <title>Identification of the gene encoding the major capsid protein of insect iridescent virus type 6 by polymerase chain reaction.</title>
        <authorList>
            <person name="Stohwasser R."/>
            <person name="Raab K."/>
            <person name="Schnitzler P."/>
            <person name="Janssen W."/>
            <person name="Darai G."/>
        </authorList>
    </citation>
    <scope>NUCLEOTIDE SEQUENCE [LARGE SCALE GENOMIC DNA]</scope>
</reference>
<organismHost>
    <name type="scientific">Gryllus campestris</name>
    <dbReference type="NCBI Taxonomy" id="58607"/>
</organismHost>
<dbReference type="RefSeq" id="NP_149870.1">
    <property type="nucleotide sequence ID" value="NC_003038.1"/>
</dbReference>
<reference evidence="1 2" key="5">
    <citation type="journal article" date="1992" name="Virus Genes">
        <title>Identification and mapping of origins of DNA replication within the DNA sequences of the genome of insect iridescent virus type 6.</title>
        <authorList>
            <person name="Handermann M."/>
            <person name="Schnitzler P."/>
            <person name="Rosen-Wolff A."/>
            <person name="Raab K."/>
            <person name="Sonntag K.C."/>
            <person name="Darai G."/>
        </authorList>
    </citation>
    <scope>NUCLEOTIDE SEQUENCE [LARGE SCALE GENOMIC DNA]</scope>
</reference>
<reference evidence="1 2" key="11">
    <citation type="journal article" date="1994" name="Virus Genes">
        <title>Chilo iridescent virus encodes a putative helicase belonging to a distinct family within the "DEAD/H" superfamily: implications for the evolution of large DNA viruses.</title>
        <authorList>
            <person name="Sonntag K.C."/>
            <person name="Schnitzler P."/>
            <person name="Koonin E.V."/>
            <person name="Darai G."/>
        </authorList>
    </citation>
    <scope>NUCLEOTIDE SEQUENCE [LARGE SCALE GENOMIC DNA]</scope>
</reference>
<name>Q91FB8_IIV6</name>
<sequence>MYFHVEVLNKFKVVSFKIVKSIFDKTSSKMFFLLGLLNSNKI</sequence>
<reference evidence="1 2" key="8">
    <citation type="journal article" date="1994" name="Intervirology">
        <title>Identification of the primary structure and the coding capacity of the genome of insect iridescent virus type 6 between the genome coordinates 0.310 and 0.347 (7990 bp).</title>
        <authorList>
            <person name="Sonntag K.C."/>
            <person name="Schnitzler P."/>
            <person name="Janssen W."/>
            <person name="Darai G."/>
        </authorList>
    </citation>
    <scope>NUCLEOTIDE SEQUENCE [LARGE SCALE GENOMIC DNA]</scope>
</reference>
<organismHost>
    <name type="scientific">Chilo suppressalis</name>
    <name type="common">Asiatic rice borer moth</name>
    <dbReference type="NCBI Taxonomy" id="168631"/>
</organismHost>
<accession>Q91FB8</accession>
<reference evidence="1 2" key="6">
    <citation type="journal article" date="1992" name="Virus Genes">
        <title>Characterization of the third origin of DNA replication of the genome of insect iridescent virus type 6.</title>
        <authorList>
            <person name="Sonntag K.C."/>
            <person name="Darai G."/>
        </authorList>
    </citation>
    <scope>NUCLEOTIDE SEQUENCE [LARGE SCALE GENOMIC DNA]</scope>
</reference>
<evidence type="ECO:0000313" key="1">
    <source>
        <dbReference type="EMBL" id="AAK82267.1"/>
    </source>
</evidence>
<dbReference type="EMBL" id="AF303741">
    <property type="protein sequence ID" value="AAK82267.1"/>
    <property type="molecule type" value="Genomic_DNA"/>
</dbReference>
<reference evidence="1 2" key="1">
    <citation type="journal article" date="1984" name="J. Virol.">
        <title>DNA analysis of insect iridescent virus 6: evidence for circular permutation and terminal redundancy.</title>
        <authorList>
            <person name="Delius H."/>
            <person name="Darai G."/>
            <person name="Fluegel R.M."/>
        </authorList>
    </citation>
    <scope>NUCLEOTIDE SEQUENCE [LARGE SCALE GENOMIC DNA]</scope>
</reference>
<proteinExistence type="predicted"/>
<reference evidence="1 2" key="2">
    <citation type="journal article" date="1986" name="Med. Microbiol. Immunol.">
        <title>Insect iridescent virus type 6 induced toxic degenerative hepatitis in mice.</title>
        <authorList>
            <person name="Lorbacher de Ruiz H."/>
            <person name="Gelderblom H."/>
            <person name="Hofmann W."/>
            <person name="Darai G."/>
        </authorList>
    </citation>
    <scope>NUCLEOTIDE SEQUENCE [LARGE SCALE GENOMIC DNA]</scope>
</reference>
<dbReference type="Proteomes" id="UP000001359">
    <property type="component" value="Segment"/>
</dbReference>
<dbReference type="GeneID" id="1733288"/>
<reference evidence="1 2" key="4">
    <citation type="journal article" date="1988" name="Virology">
        <title>Identification and characterization of the repetitive DNA element in the genome of insect iridescent virus type 6.</title>
        <authorList>
            <person name="Fischer M."/>
            <person name="Schnitzler P."/>
            <person name="Delius H."/>
            <person name="Darai G."/>
        </authorList>
    </citation>
    <scope>NUCLEOTIDE SEQUENCE [LARGE SCALE GENOMIC DNA]</scope>
</reference>